<evidence type="ECO:0000256" key="2">
    <source>
        <dbReference type="SAM" id="SignalP"/>
    </source>
</evidence>
<evidence type="ECO:0000313" key="3">
    <source>
        <dbReference type="EMBL" id="PUZ23476.1"/>
    </source>
</evidence>
<feature type="chain" id="PRO_5015663396" description="Glycosyl hydrolase" evidence="2">
    <location>
        <begin position="25"/>
        <end position="608"/>
    </location>
</feature>
<dbReference type="Pfam" id="PF07470">
    <property type="entry name" value="Glyco_hydro_88"/>
    <property type="match status" value="1"/>
</dbReference>
<accession>A0A2T7BEE6</accession>
<dbReference type="InterPro" id="IPR008928">
    <property type="entry name" value="6-hairpin_glycosidase_sf"/>
</dbReference>
<feature type="signal peptide" evidence="2">
    <location>
        <begin position="1"/>
        <end position="24"/>
    </location>
</feature>
<keyword evidence="1" id="KW-0378">Hydrolase</keyword>
<gene>
    <name evidence="3" type="ORF">DCC81_21545</name>
</gene>
<dbReference type="RefSeq" id="WP_108689280.1">
    <property type="nucleotide sequence ID" value="NZ_QCYK01000003.1"/>
</dbReference>
<dbReference type="Gene3D" id="1.50.10.10">
    <property type="match status" value="1"/>
</dbReference>
<sequence>MIVVLKKYVSALLMSVALAGSARAQSGNGNLQPVAEIKKIGDKLIRETPFAYRLVVPARNPRFNGLCFVDFGKNFGTGKPAVAYAFTQLTVARDTTLTIEIAHNDACKVWCNGQLVYEKSGHPDIAIERDERSMALPGSFRVPLHQGSNDLLVKSATSGKAWCVFLQPPSEQDAVLAVAREYPELGLQHTRNVDTSVAAVSNWLLAGPFAPGIDGVHAPEKEFRFGYMYPGLTGAVTWTIPKTDVLGDVINARPWGTTYQWNYHNGGVAWAMQQLGEMTGEKKYDQWATHFCDFQMEGIPFVDYQVNKLRAYNAANAMVINSKLLDFTLAPSLPLIYRLRKEKGFRNEAVYRDYIARMMDYAKTGQLRSPGYTNYARTTPEVYTVWVDDMFMGIPFLVQAGLYANDAAQRKWFLDDAANQLLDFTKQVWDKDARLFMHAHYSSRPQVKLPYWSRANGWAIWAMTEVLMALPPEHPRYKAILALYRDFSSSLVRYQSPEGFWHNVINRDDSPVEVSGTAIFTMAMARGVRMGWLDKKKFTPVVEKGWKATASEIDDDGTVHKICVGTMCSEDVNYYMHRPFYDDDTHGSFAVIFAGMEVQKMLDQQKKQ</sequence>
<dbReference type="PANTHER" id="PTHR33886:SF8">
    <property type="entry name" value="UNSATURATED RHAMNOGALACTURONAN HYDROLASE (EUROFUNG)"/>
    <property type="match status" value="1"/>
</dbReference>
<dbReference type="PANTHER" id="PTHR33886">
    <property type="entry name" value="UNSATURATED RHAMNOGALACTURONAN HYDROLASE (EUROFUNG)"/>
    <property type="match status" value="1"/>
</dbReference>
<evidence type="ECO:0008006" key="5">
    <source>
        <dbReference type="Google" id="ProtNLM"/>
    </source>
</evidence>
<keyword evidence="2" id="KW-0732">Signal</keyword>
<dbReference type="GO" id="GO:0016787">
    <property type="term" value="F:hydrolase activity"/>
    <property type="evidence" value="ECO:0007669"/>
    <property type="project" value="UniProtKB-KW"/>
</dbReference>
<reference evidence="3 4" key="1">
    <citation type="submission" date="2018-04" db="EMBL/GenBank/DDBJ databases">
        <title>Chitinophaga fuyangensis sp. nov., isolated from soil in a chemical factory.</title>
        <authorList>
            <person name="Chen K."/>
        </authorList>
    </citation>
    <scope>NUCLEOTIDE SEQUENCE [LARGE SCALE GENOMIC DNA]</scope>
    <source>
        <strain evidence="3 4">LY-1</strain>
    </source>
</reference>
<evidence type="ECO:0000313" key="4">
    <source>
        <dbReference type="Proteomes" id="UP000244450"/>
    </source>
</evidence>
<protein>
    <recommendedName>
        <fullName evidence="5">Glycosyl hydrolase</fullName>
    </recommendedName>
</protein>
<dbReference type="OrthoDB" id="9807186at2"/>
<proteinExistence type="predicted"/>
<evidence type="ECO:0000256" key="1">
    <source>
        <dbReference type="ARBA" id="ARBA00022801"/>
    </source>
</evidence>
<dbReference type="GO" id="GO:0005975">
    <property type="term" value="P:carbohydrate metabolic process"/>
    <property type="evidence" value="ECO:0007669"/>
    <property type="project" value="InterPro"/>
</dbReference>
<comment type="caution">
    <text evidence="3">The sequence shown here is derived from an EMBL/GenBank/DDBJ whole genome shotgun (WGS) entry which is preliminary data.</text>
</comment>
<dbReference type="EMBL" id="QCYK01000003">
    <property type="protein sequence ID" value="PUZ23476.1"/>
    <property type="molecule type" value="Genomic_DNA"/>
</dbReference>
<dbReference type="InterPro" id="IPR010905">
    <property type="entry name" value="Glyco_hydro_88"/>
</dbReference>
<organism evidence="3 4">
    <name type="scientific">Chitinophaga parva</name>
    <dbReference type="NCBI Taxonomy" id="2169414"/>
    <lineage>
        <taxon>Bacteria</taxon>
        <taxon>Pseudomonadati</taxon>
        <taxon>Bacteroidota</taxon>
        <taxon>Chitinophagia</taxon>
        <taxon>Chitinophagales</taxon>
        <taxon>Chitinophagaceae</taxon>
        <taxon>Chitinophaga</taxon>
    </lineage>
</organism>
<dbReference type="InterPro" id="IPR052043">
    <property type="entry name" value="PolySaccharide_Degr_Enz"/>
</dbReference>
<dbReference type="InterPro" id="IPR012341">
    <property type="entry name" value="6hp_glycosidase-like_sf"/>
</dbReference>
<name>A0A2T7BEE6_9BACT</name>
<dbReference type="Proteomes" id="UP000244450">
    <property type="component" value="Unassembled WGS sequence"/>
</dbReference>
<dbReference type="SUPFAM" id="SSF48208">
    <property type="entry name" value="Six-hairpin glycosidases"/>
    <property type="match status" value="1"/>
</dbReference>
<dbReference type="AlphaFoldDB" id="A0A2T7BEE6"/>
<keyword evidence="4" id="KW-1185">Reference proteome</keyword>